<accession>A0A2L0H8P5</accession>
<dbReference type="EMBL" id="CP024307">
    <property type="protein sequence ID" value="AUX77824.1"/>
    <property type="molecule type" value="Genomic_DNA"/>
</dbReference>
<dbReference type="AlphaFoldDB" id="A0A2L0H8P5"/>
<sequence length="243" mass="26678">MVEPIAASDKTFRSIVETLTPMDTFVIASLGVLADTPTALIGRLSRVIATGCKLIIADLPHVDIGTIRQTAMAFVPLEQKAEKLSTELDSLYASRSEERATYARECQRQIIDTLYRRGIDLSDLLGDDKPKQPVDDIRGKRLRQLRESLSLSAAEAGPLVLAVGSDRAFSKQDVSEIETGKAKPEKMDLYEIAIRAEVGRRKVAAKLDREIAKQSGQPVTATEQEVLNRVIKPAQKGNDNAHI</sequence>
<organism evidence="1 2">
    <name type="scientific">Rhizobium fredii</name>
    <name type="common">Sinorhizobium fredii</name>
    <dbReference type="NCBI Taxonomy" id="380"/>
    <lineage>
        <taxon>Bacteria</taxon>
        <taxon>Pseudomonadati</taxon>
        <taxon>Pseudomonadota</taxon>
        <taxon>Alphaproteobacteria</taxon>
        <taxon>Hyphomicrobiales</taxon>
        <taxon>Rhizobiaceae</taxon>
        <taxon>Sinorhizobium/Ensifer group</taxon>
        <taxon>Sinorhizobium</taxon>
    </lineage>
</organism>
<evidence type="ECO:0000313" key="2">
    <source>
        <dbReference type="Proteomes" id="UP000239340"/>
    </source>
</evidence>
<evidence type="ECO:0000313" key="1">
    <source>
        <dbReference type="EMBL" id="AUX77824.1"/>
    </source>
</evidence>
<reference evidence="1 2" key="1">
    <citation type="submission" date="2017-10" db="EMBL/GenBank/DDBJ databases">
        <title>Analysis of the genome sequences of Rhizobium populations associated to common bean (phaseolus vulgaris).</title>
        <authorList>
            <person name="Bustos P."/>
            <person name="Santamaria R.I."/>
            <person name="Miranda-Sanchez F."/>
            <person name="Perez-Carrascal O."/>
            <person name="Juarez S."/>
            <person name="Lozano L."/>
            <person name="Martinez-Flores I."/>
            <person name="Vinuesa P."/>
            <person name="Martinez-Romero E."/>
            <person name="Cevallos M.A."/>
            <person name="Romero D."/>
            <person name="Davila G."/>
            <person name="Gonzalez V."/>
        </authorList>
    </citation>
    <scope>NUCLEOTIDE SEQUENCE [LARGE SCALE GENOMIC DNA]</scope>
    <source>
        <strain evidence="1 2">NXT3</strain>
    </source>
</reference>
<name>A0A2L0H8P5_RHIFR</name>
<dbReference type="Proteomes" id="UP000239340">
    <property type="component" value="Chromosome"/>
</dbReference>
<protein>
    <submittedName>
        <fullName evidence="1">Uncharacterized protein</fullName>
    </submittedName>
</protein>
<proteinExistence type="predicted"/>
<gene>
    <name evidence="1" type="ORF">NXT3_CH03282</name>
</gene>